<dbReference type="Proteomes" id="UP000542674">
    <property type="component" value="Unassembled WGS sequence"/>
</dbReference>
<reference evidence="1 2" key="1">
    <citation type="submission" date="2020-08" db="EMBL/GenBank/DDBJ databases">
        <title>Sequencing the genomes of 1000 actinobacteria strains.</title>
        <authorList>
            <person name="Klenk H.-P."/>
        </authorList>
    </citation>
    <scope>NUCLEOTIDE SEQUENCE [LARGE SCALE GENOMIC DNA]</scope>
    <source>
        <strain evidence="1 2">DSM 45084</strain>
    </source>
</reference>
<protein>
    <recommendedName>
        <fullName evidence="3">DUF1963 domain-containing protein</fullName>
    </recommendedName>
</protein>
<dbReference type="AlphaFoldDB" id="A0A7W7WW07"/>
<proteinExistence type="predicted"/>
<evidence type="ECO:0000313" key="2">
    <source>
        <dbReference type="Proteomes" id="UP000542674"/>
    </source>
</evidence>
<dbReference type="EMBL" id="JACHJS010000001">
    <property type="protein sequence ID" value="MBB4965899.1"/>
    <property type="molecule type" value="Genomic_DNA"/>
</dbReference>
<sequence length="332" mass="36870">MGFTTPDKPVDVAALFPELAGLTRTAVRLYPRRGETTAQESSLGGPLLWPANEPWPVCGDDDHMADAGVPVPVVAAPLVSVAQFYSRDVPELPFPEGTDVCQVLWCPRGHEPYYTPRFRVLWRDSASVAEVAVAPEPDREHSDVDFLPNPCRIAPERVVEYPQLRELPSDGLRERIVAWEREQKWDYSEHLSAAPGTKVGGWMEWIQDPFRPDCARGHRMTPLLTVSDSEISGWETWMPMEVVSRIAFHKEVRFGLANGGTGRTWLGPDQELDPAVAGISGSRVVPESVVEVPVPDFSALPDELGVEFGGGNLYVFVCPTCPERPIEVEYQR</sequence>
<evidence type="ECO:0008006" key="3">
    <source>
        <dbReference type="Google" id="ProtNLM"/>
    </source>
</evidence>
<name>A0A7W7WW07_9PSEU</name>
<evidence type="ECO:0000313" key="1">
    <source>
        <dbReference type="EMBL" id="MBB4965899.1"/>
    </source>
</evidence>
<dbReference type="Gene3D" id="2.30.320.10">
    <property type="entry name" value="YwqG-like"/>
    <property type="match status" value="1"/>
</dbReference>
<accession>A0A7W7WW07</accession>
<gene>
    <name evidence="1" type="ORF">F4559_003258</name>
</gene>
<dbReference type="RefSeq" id="WP_184669619.1">
    <property type="nucleotide sequence ID" value="NZ_BAABAI010000038.1"/>
</dbReference>
<keyword evidence="2" id="KW-1185">Reference proteome</keyword>
<dbReference type="SUPFAM" id="SSF103032">
    <property type="entry name" value="Hypothetical protein YwqG"/>
    <property type="match status" value="1"/>
</dbReference>
<organism evidence="1 2">
    <name type="scientific">Saccharothrix violaceirubra</name>
    <dbReference type="NCBI Taxonomy" id="413306"/>
    <lineage>
        <taxon>Bacteria</taxon>
        <taxon>Bacillati</taxon>
        <taxon>Actinomycetota</taxon>
        <taxon>Actinomycetes</taxon>
        <taxon>Pseudonocardiales</taxon>
        <taxon>Pseudonocardiaceae</taxon>
        <taxon>Saccharothrix</taxon>
    </lineage>
</organism>
<comment type="caution">
    <text evidence="1">The sequence shown here is derived from an EMBL/GenBank/DDBJ whole genome shotgun (WGS) entry which is preliminary data.</text>
</comment>
<dbReference type="InterPro" id="IPR035948">
    <property type="entry name" value="YwqG-like_sf"/>
</dbReference>